<sequence>MPDPIIDSNFRTYRFKRKKYPFFANTDARLWSFKRFYSSIIHSGDAPKTFNEILDKWTASLKFIQKQKNIPNSIVKFAEELIGFGETKEFENWLDAYEQNFCAHFLATLSSGSVTKSEMAKGYMKQTNEILNSKLEKSNKEDEEVPYAEDDASLDLNQVYSDDEIIEENSTRKKRKLDDDELPGYDGLAFLFNDSNEDAIIERIDENTLEEESKLPFANDNKDSSEFTSEDVLNAFRKYQNKIPKTRRVFTPAYWGVIDLTKESLYGCNEITESDLQRLSQDFANHIKWKCESASKDIQDYFDSSCEKLDNSSENKDLKHFDSNVQFLYV</sequence>
<evidence type="ECO:0000313" key="1">
    <source>
        <dbReference type="EMBL" id="CAG8449353.1"/>
    </source>
</evidence>
<evidence type="ECO:0000313" key="2">
    <source>
        <dbReference type="Proteomes" id="UP000789525"/>
    </source>
</evidence>
<gene>
    <name evidence="1" type="ORF">ACOLOM_LOCUS683</name>
</gene>
<reference evidence="1" key="1">
    <citation type="submission" date="2021-06" db="EMBL/GenBank/DDBJ databases">
        <authorList>
            <person name="Kallberg Y."/>
            <person name="Tangrot J."/>
            <person name="Rosling A."/>
        </authorList>
    </citation>
    <scope>NUCLEOTIDE SEQUENCE</scope>
    <source>
        <strain evidence="1">CL356</strain>
    </source>
</reference>
<organism evidence="1 2">
    <name type="scientific">Acaulospora colombiana</name>
    <dbReference type="NCBI Taxonomy" id="27376"/>
    <lineage>
        <taxon>Eukaryota</taxon>
        <taxon>Fungi</taxon>
        <taxon>Fungi incertae sedis</taxon>
        <taxon>Mucoromycota</taxon>
        <taxon>Glomeromycotina</taxon>
        <taxon>Glomeromycetes</taxon>
        <taxon>Diversisporales</taxon>
        <taxon>Acaulosporaceae</taxon>
        <taxon>Acaulospora</taxon>
    </lineage>
</organism>
<dbReference type="Proteomes" id="UP000789525">
    <property type="component" value="Unassembled WGS sequence"/>
</dbReference>
<name>A0ACA9K3Q4_9GLOM</name>
<proteinExistence type="predicted"/>
<protein>
    <submittedName>
        <fullName evidence="1">6672_t:CDS:1</fullName>
    </submittedName>
</protein>
<comment type="caution">
    <text evidence="1">The sequence shown here is derived from an EMBL/GenBank/DDBJ whole genome shotgun (WGS) entry which is preliminary data.</text>
</comment>
<keyword evidence="2" id="KW-1185">Reference proteome</keyword>
<dbReference type="EMBL" id="CAJVPT010000741">
    <property type="protein sequence ID" value="CAG8449353.1"/>
    <property type="molecule type" value="Genomic_DNA"/>
</dbReference>
<accession>A0ACA9K3Q4</accession>